<organism evidence="3 4">
    <name type="scientific">Deinococcus terrestris</name>
    <dbReference type="NCBI Taxonomy" id="2651870"/>
    <lineage>
        <taxon>Bacteria</taxon>
        <taxon>Thermotogati</taxon>
        <taxon>Deinococcota</taxon>
        <taxon>Deinococci</taxon>
        <taxon>Deinococcales</taxon>
        <taxon>Deinococcaceae</taxon>
        <taxon>Deinococcus</taxon>
    </lineage>
</organism>
<feature type="domain" description="UspA" evidence="2">
    <location>
        <begin position="165"/>
        <end position="302"/>
    </location>
</feature>
<feature type="domain" description="UspA" evidence="2">
    <location>
        <begin position="2"/>
        <end position="130"/>
    </location>
</feature>
<name>A0A7X1TSC1_9DEIO</name>
<evidence type="ECO:0000313" key="4">
    <source>
        <dbReference type="Proteomes" id="UP000484842"/>
    </source>
</evidence>
<evidence type="ECO:0000313" key="3">
    <source>
        <dbReference type="EMBL" id="MPY67660.1"/>
    </source>
</evidence>
<dbReference type="Proteomes" id="UP000484842">
    <property type="component" value="Unassembled WGS sequence"/>
</dbReference>
<gene>
    <name evidence="3" type="ORF">F8S09_13360</name>
</gene>
<proteinExistence type="inferred from homology"/>
<dbReference type="Pfam" id="PF00582">
    <property type="entry name" value="Usp"/>
    <property type="match status" value="2"/>
</dbReference>
<sequence length="312" mass="32843">MTRVLVLMDFSAAALGALRVARAAFPEQSPAVLHVVPSLPVGRVTGTADVPDVGAHPEWYAQERGALAALGGGELALGHPAGEALRRARAGECDVLALGTAGRRGLSRLLLGSVAEEVIRESPVPVLSVHSPDPGDHQPLPVLSRRRWLRALRDLEQEADAPVPRVLVLMDFSPAARQALAFVQTHLPGAETEVLHVVDPASLVVPFPLPDVPAPPLRGVSSAMLEERNAAWEQEARARVAELGGGEVVRGDPAQIALDRAASGEYDLLAVGTSSKGGLSRLMLGSVALRIVRESPIPVLTARDLAEPQPDI</sequence>
<accession>A0A7X1TSC1</accession>
<evidence type="ECO:0000259" key="2">
    <source>
        <dbReference type="Pfam" id="PF00582"/>
    </source>
</evidence>
<comment type="similarity">
    <text evidence="1">Belongs to the universal stress protein A family.</text>
</comment>
<dbReference type="PANTHER" id="PTHR46268:SF6">
    <property type="entry name" value="UNIVERSAL STRESS PROTEIN UP12"/>
    <property type="match status" value="1"/>
</dbReference>
<dbReference type="EMBL" id="WBSL01000007">
    <property type="protein sequence ID" value="MPY67660.1"/>
    <property type="molecule type" value="Genomic_DNA"/>
</dbReference>
<dbReference type="CDD" id="cd00293">
    <property type="entry name" value="USP-like"/>
    <property type="match status" value="2"/>
</dbReference>
<dbReference type="RefSeq" id="WP_152871989.1">
    <property type="nucleotide sequence ID" value="NZ_WBSL01000007.1"/>
</dbReference>
<dbReference type="AlphaFoldDB" id="A0A7X1TSC1"/>
<protein>
    <submittedName>
        <fullName evidence="3">Universal stress protein</fullName>
    </submittedName>
</protein>
<reference evidence="3 4" key="1">
    <citation type="submission" date="2019-10" db="EMBL/GenBank/DDBJ databases">
        <title>Deinococcus sp. isolated from soil.</title>
        <authorList>
            <person name="Li Y."/>
            <person name="Wang J."/>
        </authorList>
    </citation>
    <scope>NUCLEOTIDE SEQUENCE [LARGE SCALE GENOMIC DNA]</scope>
    <source>
        <strain evidence="3 4">SDU3-2</strain>
    </source>
</reference>
<dbReference type="PANTHER" id="PTHR46268">
    <property type="entry name" value="STRESS RESPONSE PROTEIN NHAX"/>
    <property type="match status" value="1"/>
</dbReference>
<dbReference type="Gene3D" id="3.40.50.620">
    <property type="entry name" value="HUPs"/>
    <property type="match status" value="1"/>
</dbReference>
<dbReference type="InterPro" id="IPR014729">
    <property type="entry name" value="Rossmann-like_a/b/a_fold"/>
</dbReference>
<comment type="caution">
    <text evidence="3">The sequence shown here is derived from an EMBL/GenBank/DDBJ whole genome shotgun (WGS) entry which is preliminary data.</text>
</comment>
<evidence type="ECO:0000256" key="1">
    <source>
        <dbReference type="ARBA" id="ARBA00008791"/>
    </source>
</evidence>
<dbReference type="SUPFAM" id="SSF52402">
    <property type="entry name" value="Adenine nucleotide alpha hydrolases-like"/>
    <property type="match status" value="2"/>
</dbReference>
<keyword evidence="4" id="KW-1185">Reference proteome</keyword>
<dbReference type="InterPro" id="IPR006016">
    <property type="entry name" value="UspA"/>
</dbReference>
<dbReference type="InterPro" id="IPR006015">
    <property type="entry name" value="Universal_stress_UspA"/>
</dbReference>
<dbReference type="PRINTS" id="PR01438">
    <property type="entry name" value="UNVRSLSTRESS"/>
</dbReference>
<dbReference type="Gene3D" id="3.40.50.12370">
    <property type="match status" value="1"/>
</dbReference>